<protein>
    <submittedName>
        <fullName evidence="1">Uncharacterized protein</fullName>
    </submittedName>
</protein>
<reference evidence="1" key="1">
    <citation type="submission" date="2020-03" db="EMBL/GenBank/DDBJ databases">
        <title>Five strains of Vibrio campbellii isolated from Mariana Trench.</title>
        <authorList>
            <person name="Liang J."/>
            <person name="Zhang X.-H."/>
        </authorList>
    </citation>
    <scope>NUCLEOTIDE SEQUENCE</scope>
    <source>
        <strain evidence="1">LJC014</strain>
    </source>
</reference>
<proteinExistence type="predicted"/>
<gene>
    <name evidence="1" type="ORF">HB761_14320</name>
</gene>
<accession>A0AAE9MZN8</accession>
<organism evidence="1 2">
    <name type="scientific">Vibrio campbellii</name>
    <dbReference type="NCBI Taxonomy" id="680"/>
    <lineage>
        <taxon>Bacteria</taxon>
        <taxon>Pseudomonadati</taxon>
        <taxon>Pseudomonadota</taxon>
        <taxon>Gammaproteobacteria</taxon>
        <taxon>Vibrionales</taxon>
        <taxon>Vibrionaceae</taxon>
        <taxon>Vibrio</taxon>
    </lineage>
</organism>
<dbReference type="EMBL" id="CP050467">
    <property type="protein sequence ID" value="UTZ27810.1"/>
    <property type="molecule type" value="Genomic_DNA"/>
</dbReference>
<evidence type="ECO:0000313" key="1">
    <source>
        <dbReference type="EMBL" id="UTZ27810.1"/>
    </source>
</evidence>
<dbReference type="RefSeq" id="WP_255935520.1">
    <property type="nucleotide sequence ID" value="NZ_CP050467.1"/>
</dbReference>
<evidence type="ECO:0000313" key="2">
    <source>
        <dbReference type="Proteomes" id="UP001058687"/>
    </source>
</evidence>
<sequence length="130" mass="14887">MEVLVILVLSILFRVIRNKPIFAGNLDGALYHGNWISGHSFNIFRVLGVAQKCLWIRVTSQEVMIGPHFPFCLFFLPEIFGCEWRFEKKDLINVENNIDGIVVAYISNGRIIEFRVCPRDKARFIAAATT</sequence>
<dbReference type="Proteomes" id="UP001058687">
    <property type="component" value="Chromosome 1"/>
</dbReference>
<dbReference type="AlphaFoldDB" id="A0AAE9MZN8"/>
<name>A0AAE9MZN8_9VIBR</name>